<sequence length="255" mass="28450">MTSRARHHKILDYLQEHTIVTVKQLVEILQCSPATVRRDITELDAEGKLKKIRNGAEKILSPNVAESPGMKGFYPNISDYNNYQECDRIAHKAVSICQDKDNIFIGEGKTTFLMGKYVLNSHIHVYSNSLPLITYLISQDYPHLVVLGGQYIKNQNMLVSPDTHVSYQGRYMFVSGDGLTEAGLTKSALLAFMEEKKMLRYADKVIALVDSEKIGVFGGISLFSLDELDVVITGTGADPNIIAMLEDKNVQVHLV</sequence>
<dbReference type="PRINTS" id="PR00037">
    <property type="entry name" value="HTHLACR"/>
</dbReference>
<name>A0ABS5ZAI7_9GAMM</name>
<dbReference type="InterPro" id="IPR050313">
    <property type="entry name" value="Carb_Metab_HTH_regulators"/>
</dbReference>
<dbReference type="InterPro" id="IPR036390">
    <property type="entry name" value="WH_DNA-bd_sf"/>
</dbReference>
<dbReference type="PANTHER" id="PTHR30363:SF55">
    <property type="entry name" value="HTH-TYPE TRANSCRIPTIONAL REGULATOR ULAR"/>
    <property type="match status" value="1"/>
</dbReference>
<dbReference type="Gene3D" id="1.10.10.10">
    <property type="entry name" value="Winged helix-like DNA-binding domain superfamily/Winged helix DNA-binding domain"/>
    <property type="match status" value="1"/>
</dbReference>
<keyword evidence="3" id="KW-0804">Transcription</keyword>
<dbReference type="SMART" id="SM01134">
    <property type="entry name" value="DeoRC"/>
    <property type="match status" value="1"/>
</dbReference>
<evidence type="ECO:0000313" key="5">
    <source>
        <dbReference type="EMBL" id="MBU2710763.1"/>
    </source>
</evidence>
<dbReference type="InterPro" id="IPR001034">
    <property type="entry name" value="DeoR_HTH"/>
</dbReference>
<dbReference type="PROSITE" id="PS00894">
    <property type="entry name" value="HTH_DEOR_1"/>
    <property type="match status" value="1"/>
</dbReference>
<dbReference type="PANTHER" id="PTHR30363">
    <property type="entry name" value="HTH-TYPE TRANSCRIPTIONAL REGULATOR SRLR-RELATED"/>
    <property type="match status" value="1"/>
</dbReference>
<dbReference type="InterPro" id="IPR014036">
    <property type="entry name" value="DeoR-like_C"/>
</dbReference>
<feature type="domain" description="HTH deoR-type" evidence="4">
    <location>
        <begin position="3"/>
        <end position="58"/>
    </location>
</feature>
<dbReference type="Proteomes" id="UP000690515">
    <property type="component" value="Unassembled WGS sequence"/>
</dbReference>
<evidence type="ECO:0000256" key="1">
    <source>
        <dbReference type="ARBA" id="ARBA00023015"/>
    </source>
</evidence>
<keyword evidence="6" id="KW-1185">Reference proteome</keyword>
<reference evidence="5 6" key="1">
    <citation type="submission" date="2021-04" db="EMBL/GenBank/DDBJ databases">
        <authorList>
            <person name="Pira H."/>
            <person name="Risdian C."/>
            <person name="Wink J."/>
        </authorList>
    </citation>
    <scope>NUCLEOTIDE SEQUENCE [LARGE SCALE GENOMIC DNA]</scope>
    <source>
        <strain evidence="5 6">WH53</strain>
    </source>
</reference>
<dbReference type="SUPFAM" id="SSF46785">
    <property type="entry name" value="Winged helix' DNA-binding domain"/>
    <property type="match status" value="1"/>
</dbReference>
<dbReference type="SMART" id="SM00420">
    <property type="entry name" value="HTH_DEOR"/>
    <property type="match status" value="1"/>
</dbReference>
<evidence type="ECO:0000256" key="2">
    <source>
        <dbReference type="ARBA" id="ARBA00023125"/>
    </source>
</evidence>
<dbReference type="Pfam" id="PF00455">
    <property type="entry name" value="DeoRC"/>
    <property type="match status" value="1"/>
</dbReference>
<dbReference type="SUPFAM" id="SSF100950">
    <property type="entry name" value="NagB/RpiA/CoA transferase-like"/>
    <property type="match status" value="1"/>
</dbReference>
<evidence type="ECO:0000256" key="3">
    <source>
        <dbReference type="ARBA" id="ARBA00023163"/>
    </source>
</evidence>
<dbReference type="PROSITE" id="PS51000">
    <property type="entry name" value="HTH_DEOR_2"/>
    <property type="match status" value="1"/>
</dbReference>
<keyword evidence="2" id="KW-0238">DNA-binding</keyword>
<evidence type="ECO:0000313" key="6">
    <source>
        <dbReference type="Proteomes" id="UP000690515"/>
    </source>
</evidence>
<dbReference type="RefSeq" id="WP_215818928.1">
    <property type="nucleotide sequence ID" value="NZ_JAGSOY010000010.1"/>
</dbReference>
<organism evidence="5 6">
    <name type="scientific">Zooshikella harenae</name>
    <dbReference type="NCBI Taxonomy" id="2827238"/>
    <lineage>
        <taxon>Bacteria</taxon>
        <taxon>Pseudomonadati</taxon>
        <taxon>Pseudomonadota</taxon>
        <taxon>Gammaproteobacteria</taxon>
        <taxon>Oceanospirillales</taxon>
        <taxon>Zooshikellaceae</taxon>
        <taxon>Zooshikella</taxon>
    </lineage>
</organism>
<dbReference type="EMBL" id="JAGSOY010000010">
    <property type="protein sequence ID" value="MBU2710763.1"/>
    <property type="molecule type" value="Genomic_DNA"/>
</dbReference>
<dbReference type="InterPro" id="IPR036388">
    <property type="entry name" value="WH-like_DNA-bd_sf"/>
</dbReference>
<gene>
    <name evidence="5" type="primary">ulaR</name>
    <name evidence="5" type="ORF">KCG35_06810</name>
</gene>
<dbReference type="InterPro" id="IPR018356">
    <property type="entry name" value="Tscrpt_reg_HTH_DeoR_CS"/>
</dbReference>
<evidence type="ECO:0000259" key="4">
    <source>
        <dbReference type="PROSITE" id="PS51000"/>
    </source>
</evidence>
<dbReference type="Pfam" id="PF08220">
    <property type="entry name" value="HTH_DeoR"/>
    <property type="match status" value="1"/>
</dbReference>
<accession>A0ABS5ZAI7</accession>
<keyword evidence="1" id="KW-0805">Transcription regulation</keyword>
<comment type="caution">
    <text evidence="5">The sequence shown here is derived from an EMBL/GenBank/DDBJ whole genome shotgun (WGS) entry which is preliminary data.</text>
</comment>
<dbReference type="NCBIfam" id="NF010034">
    <property type="entry name" value="PRK13509.1"/>
    <property type="match status" value="1"/>
</dbReference>
<proteinExistence type="predicted"/>
<protein>
    <submittedName>
        <fullName evidence="5">HTH-type transcriptional regulator UlaR</fullName>
    </submittedName>
</protein>
<dbReference type="InterPro" id="IPR037171">
    <property type="entry name" value="NagB/RpiA_transferase-like"/>
</dbReference>